<keyword evidence="9" id="KW-1185">Reference proteome</keyword>
<evidence type="ECO:0000256" key="1">
    <source>
        <dbReference type="ARBA" id="ARBA00009437"/>
    </source>
</evidence>
<dbReference type="Proteomes" id="UP000028721">
    <property type="component" value="Unassembled WGS sequence"/>
</dbReference>
<dbReference type="GO" id="GO:0003677">
    <property type="term" value="F:DNA binding"/>
    <property type="evidence" value="ECO:0007669"/>
    <property type="project" value="UniProtKB-KW"/>
</dbReference>
<dbReference type="GO" id="GO:0003700">
    <property type="term" value="F:DNA-binding transcription factor activity"/>
    <property type="evidence" value="ECO:0007669"/>
    <property type="project" value="InterPro"/>
</dbReference>
<keyword evidence="3" id="KW-0805">Transcription regulation</keyword>
<dbReference type="Gene3D" id="3.40.190.10">
    <property type="entry name" value="Periplasmic binding protein-like II"/>
    <property type="match status" value="2"/>
</dbReference>
<reference evidence="7 10" key="2">
    <citation type="journal article" date="2018" name="Nat. Biotechnol.">
        <title>A standardized bacterial taxonomy based on genome phylogeny substantially revises the tree of life.</title>
        <authorList>
            <person name="Parks D.H."/>
            <person name="Chuvochina M."/>
            <person name="Waite D.W."/>
            <person name="Rinke C."/>
            <person name="Skarshewski A."/>
            <person name="Chaumeil P.A."/>
            <person name="Hugenholtz P."/>
        </authorList>
    </citation>
    <scope>NUCLEOTIDE SEQUENCE [LARGE SCALE GENOMIC DNA]</scope>
    <source>
        <strain evidence="7">UBA11264</strain>
    </source>
</reference>
<evidence type="ECO:0000256" key="4">
    <source>
        <dbReference type="ARBA" id="ARBA00023125"/>
    </source>
</evidence>
<evidence type="ECO:0000256" key="3">
    <source>
        <dbReference type="ARBA" id="ARBA00023015"/>
    </source>
</evidence>
<evidence type="ECO:0000256" key="5">
    <source>
        <dbReference type="ARBA" id="ARBA00023163"/>
    </source>
</evidence>
<dbReference type="Pfam" id="PF03466">
    <property type="entry name" value="LysR_substrate"/>
    <property type="match status" value="1"/>
</dbReference>
<feature type="domain" description="HTH lysR-type" evidence="6">
    <location>
        <begin position="1"/>
        <end position="58"/>
    </location>
</feature>
<keyword evidence="5" id="KW-0804">Transcription</keyword>
<dbReference type="InterPro" id="IPR000847">
    <property type="entry name" value="LysR_HTH_N"/>
</dbReference>
<evidence type="ECO:0000313" key="9">
    <source>
        <dbReference type="Proteomes" id="UP000028721"/>
    </source>
</evidence>
<dbReference type="GO" id="GO:0032993">
    <property type="term" value="C:protein-DNA complex"/>
    <property type="evidence" value="ECO:0007669"/>
    <property type="project" value="TreeGrafter"/>
</dbReference>
<proteinExistence type="inferred from homology"/>
<comment type="caution">
    <text evidence="7">The sequence shown here is derived from an EMBL/GenBank/DDBJ whole genome shotgun (WGS) entry which is preliminary data.</text>
</comment>
<dbReference type="Proteomes" id="UP000262210">
    <property type="component" value="Unassembled WGS sequence"/>
</dbReference>
<dbReference type="PANTHER" id="PTHR30346">
    <property type="entry name" value="TRANSCRIPTIONAL DUAL REGULATOR HCAR-RELATED"/>
    <property type="match status" value="1"/>
</dbReference>
<keyword evidence="4" id="KW-0238">DNA-binding</keyword>
<dbReference type="Pfam" id="PF00126">
    <property type="entry name" value="HTH_1"/>
    <property type="match status" value="1"/>
</dbReference>
<dbReference type="InterPro" id="IPR036388">
    <property type="entry name" value="WH-like_DNA-bd_sf"/>
</dbReference>
<sequence length="296" mass="32053">MDIRQLRAFVVLAEQGNYRLAAELLCITQPALSKQIQALETLLGARLFNRGRQGAQLTASGQRLYPEAQTLVGQHMQFQQRALRVVKGEAGRLAIGFGLSSFHLAPQLVASFRGRFPEVAVGLEDLPSERQYQLLLRGELQIGFVRLPVNAPLQASALLCDRLVLAAPTALALRTETLMRQFNSLPLLQLTPKRGRGLSDQSLRFIAANQLTPNVVQQAGDIQTLLALVAAGIGVALLPHSVTHIAPAGIDILPLSGEQTEWQVGIAWNPQQPDALRDNFIQVALAGAPGDKPPVL</sequence>
<evidence type="ECO:0000313" key="8">
    <source>
        <dbReference type="EMBL" id="KFB86826.1"/>
    </source>
</evidence>
<dbReference type="Gene3D" id="1.10.10.10">
    <property type="entry name" value="Winged helix-like DNA-binding domain superfamily/Winged helix DNA-binding domain"/>
    <property type="match status" value="1"/>
</dbReference>
<protein>
    <submittedName>
        <fullName evidence="7">LysR family transcriptional regulator</fullName>
    </submittedName>
</protein>
<dbReference type="EMBL" id="JGVP01000042">
    <property type="protein sequence ID" value="KFB86826.1"/>
    <property type="molecule type" value="Genomic_DNA"/>
</dbReference>
<dbReference type="RefSeq" id="WP_037425343.1">
    <property type="nucleotide sequence ID" value="NZ_CAMIQM010000001.1"/>
</dbReference>
<dbReference type="PANTHER" id="PTHR30346:SF28">
    <property type="entry name" value="HTH-TYPE TRANSCRIPTIONAL REGULATOR CYNR"/>
    <property type="match status" value="1"/>
</dbReference>
<dbReference type="SUPFAM" id="SSF53850">
    <property type="entry name" value="Periplasmic binding protein-like II"/>
    <property type="match status" value="1"/>
</dbReference>
<name>A0A9C7R117_9GAMM</name>
<dbReference type="AlphaFoldDB" id="A0A9C7R117"/>
<dbReference type="SUPFAM" id="SSF46785">
    <property type="entry name" value="Winged helix' DNA-binding domain"/>
    <property type="match status" value="1"/>
</dbReference>
<dbReference type="CDD" id="cd08414">
    <property type="entry name" value="PBP2_LTTR_aromatics_like"/>
    <property type="match status" value="1"/>
</dbReference>
<comment type="similarity">
    <text evidence="1">Belongs to the LysR transcriptional regulatory family.</text>
</comment>
<evidence type="ECO:0000313" key="7">
    <source>
        <dbReference type="EMBL" id="HCK02577.1"/>
    </source>
</evidence>
<dbReference type="EMBL" id="DPSM01000029">
    <property type="protein sequence ID" value="HCK02577.1"/>
    <property type="molecule type" value="Genomic_DNA"/>
</dbReference>
<dbReference type="InterPro" id="IPR036390">
    <property type="entry name" value="WH_DNA-bd_sf"/>
</dbReference>
<evidence type="ECO:0000313" key="10">
    <source>
        <dbReference type="Proteomes" id="UP000262210"/>
    </source>
</evidence>
<gene>
    <name evidence="8" type="ORF">CR62_17485</name>
    <name evidence="7" type="ORF">DHV72_21500</name>
</gene>
<dbReference type="InterPro" id="IPR005119">
    <property type="entry name" value="LysR_subst-bd"/>
</dbReference>
<dbReference type="FunFam" id="1.10.10.10:FF:000001">
    <property type="entry name" value="LysR family transcriptional regulator"/>
    <property type="match status" value="1"/>
</dbReference>
<reference evidence="8 9" key="1">
    <citation type="submission" date="2014-03" db="EMBL/GenBank/DDBJ databases">
        <title>Draft genome sequence of the Serratia grimesii strain a2.</title>
        <authorList>
            <person name="Toymentseva A."/>
            <person name="Kazakov S."/>
            <person name="Giliazeva A."/>
            <person name="Ismagilova R."/>
            <person name="Shah R."/>
            <person name="Sharipova M."/>
            <person name="Khaitlina S."/>
            <person name="Mardanova A."/>
        </authorList>
    </citation>
    <scope>NUCLEOTIDE SEQUENCE [LARGE SCALE GENOMIC DNA]</scope>
    <source>
        <strain evidence="8 9">A2</strain>
    </source>
</reference>
<evidence type="ECO:0000259" key="6">
    <source>
        <dbReference type="PROSITE" id="PS50931"/>
    </source>
</evidence>
<keyword evidence="2" id="KW-0678">Repressor</keyword>
<organism evidence="7 10">
    <name type="scientific">Serratia grimesii</name>
    <dbReference type="NCBI Taxonomy" id="82995"/>
    <lineage>
        <taxon>Bacteria</taxon>
        <taxon>Pseudomonadati</taxon>
        <taxon>Pseudomonadota</taxon>
        <taxon>Gammaproteobacteria</taxon>
        <taxon>Enterobacterales</taxon>
        <taxon>Yersiniaceae</taxon>
        <taxon>Serratia</taxon>
    </lineage>
</organism>
<evidence type="ECO:0000256" key="2">
    <source>
        <dbReference type="ARBA" id="ARBA00022491"/>
    </source>
</evidence>
<dbReference type="PROSITE" id="PS50931">
    <property type="entry name" value="HTH_LYSR"/>
    <property type="match status" value="1"/>
</dbReference>
<dbReference type="PRINTS" id="PR00039">
    <property type="entry name" value="HTHLYSR"/>
</dbReference>
<accession>A0A9C7R117</accession>